<keyword evidence="2" id="KW-1185">Reference proteome</keyword>
<accession>Q0W065</accession>
<organism evidence="1 2">
    <name type="scientific">Methanocella arvoryzae (strain DSM 22066 / NBRC 105507 / MRE50)</name>
    <dbReference type="NCBI Taxonomy" id="351160"/>
    <lineage>
        <taxon>Archaea</taxon>
        <taxon>Methanobacteriati</taxon>
        <taxon>Methanobacteriota</taxon>
        <taxon>Stenosarchaea group</taxon>
        <taxon>Methanomicrobia</taxon>
        <taxon>Methanocellales</taxon>
        <taxon>Methanocellaceae</taxon>
        <taxon>Methanocella</taxon>
    </lineage>
</organism>
<gene>
    <name evidence="1" type="ORF">LRC9</name>
</gene>
<name>Q0W065_METAR</name>
<reference evidence="1 2" key="1">
    <citation type="journal article" date="2006" name="Science">
        <title>Genome of rice cluster I archaea -- the key methane producers in the rice rhizosphere.</title>
        <authorList>
            <person name="Erkel C."/>
            <person name="Kube M."/>
            <person name="Reinhardt R."/>
            <person name="Liesack W."/>
        </authorList>
    </citation>
    <scope>NUCLEOTIDE SEQUENCE [LARGE SCALE GENOMIC DNA]</scope>
    <source>
        <strain evidence="2">DSM 22066 / NBRC 105507 / MRE50</strain>
    </source>
</reference>
<protein>
    <submittedName>
        <fullName evidence="1">Uncharacterized protein</fullName>
    </submittedName>
</protein>
<proteinExistence type="predicted"/>
<dbReference type="EMBL" id="AM114193">
    <property type="protein sequence ID" value="CAJ38228.1"/>
    <property type="molecule type" value="Genomic_DNA"/>
</dbReference>
<dbReference type="STRING" id="351160.LRC9"/>
<sequence>MLLPNGVEGVDTCELVTGALIAPRFDDIAGELSWGRLIEDSPDGKENALAEAIIIPAITSDIVMTIGFLTVPPSSQYIVAVIGPLDQ</sequence>
<evidence type="ECO:0000313" key="1">
    <source>
        <dbReference type="EMBL" id="CAJ38228.1"/>
    </source>
</evidence>
<evidence type="ECO:0000313" key="2">
    <source>
        <dbReference type="Proteomes" id="UP000000663"/>
    </source>
</evidence>
<dbReference type="AlphaFoldDB" id="Q0W065"/>
<dbReference type="KEGG" id="rci:LRC9"/>
<dbReference type="Proteomes" id="UP000000663">
    <property type="component" value="Chromosome"/>
</dbReference>